<gene>
    <name evidence="1" type="ORF">MML48_3g00016242</name>
</gene>
<comment type="caution">
    <text evidence="1">The sequence shown here is derived from an EMBL/GenBank/DDBJ whole genome shotgun (WGS) entry which is preliminary data.</text>
</comment>
<dbReference type="Proteomes" id="UP001056778">
    <property type="component" value="Chromosome 3"/>
</dbReference>
<name>A0ACB9TEJ5_HOLOL</name>
<organism evidence="1 2">
    <name type="scientific">Holotrichia oblita</name>
    <name type="common">Chafer beetle</name>
    <dbReference type="NCBI Taxonomy" id="644536"/>
    <lineage>
        <taxon>Eukaryota</taxon>
        <taxon>Metazoa</taxon>
        <taxon>Ecdysozoa</taxon>
        <taxon>Arthropoda</taxon>
        <taxon>Hexapoda</taxon>
        <taxon>Insecta</taxon>
        <taxon>Pterygota</taxon>
        <taxon>Neoptera</taxon>
        <taxon>Endopterygota</taxon>
        <taxon>Coleoptera</taxon>
        <taxon>Polyphaga</taxon>
        <taxon>Scarabaeiformia</taxon>
        <taxon>Scarabaeidae</taxon>
        <taxon>Melolonthinae</taxon>
        <taxon>Holotrichia</taxon>
    </lineage>
</organism>
<dbReference type="EMBL" id="CM043017">
    <property type="protein sequence ID" value="KAI4465204.1"/>
    <property type="molecule type" value="Genomic_DNA"/>
</dbReference>
<accession>A0ACB9TEJ5</accession>
<protein>
    <submittedName>
        <fullName evidence="1">3' exoribonuclease</fullName>
    </submittedName>
</protein>
<sequence length="1625" mass="187312">MGVPKFFRYISERYPCLSEIVKEHQIPQFDNLYLDMNGIIHTCSHPEDDDPHFRITEEKIFQDIFHYIEVLFRMIKPQKLFFMAVDGVAPRAKMNQQRARRFRSAKEAEKLEEKARKKGETLPTEARFDSNCITPGTVFMAKLQEQLKYFIVNKISTDKLWRKCKILLSGHETPGEGEHKIMDYIRYMRAQPGYDPNTRHCLYGLDADLIMLGLCTHEPHFSLLREEVLMGFLVGNDFIPNLPNLHIVNGSLPILYQTYMKVLPTFDGYINESGKLNLARFEKFMQTLASIDLDNFQEQYADIKYFEMKTGRRPNEKHRKSYKLEEWKADDDGGEDLIVFEPLEPSKPKNAELAALIQATADELNTSNGDENEGENSEYEDYDDSDSDKMFQEEFRLHKRDYYTNKLEYKNVTNEVLRAQAEGYVRAIQWNLNYYYNGVCSWSWFYPHHYAPYISDIQGFADLKIEFDLGTPFLPYEQLLAVLPAASKNLLPDVYHHLMTDENSLIKPYYPEEFETDLNGKKAEWEAVVLIPFIDEDKLLSAMAECNLKLTPEEVKRNSHGPMRIYQYTSTPQGEYQAPEYFPPVIPHYATCSQLTIDDIRIPPEKLIKGAYPGVILDIYFPGFPTTKHLKYTHHLEKAHVKVHEQTSRNDNMILTIEKLPETPGLDVLARQLLGRTVYVAWPHLIEGLVVTVSNKEFRYHSIGEPGQYNVVENKGNLEQNWNLEKSGTIDLYRNRFGVEVGKTDVLIHVKVLIGRRYMFTRQGRVTLEKQWAPITTAYPLQVIVRDITVHDEKYSTFRDLESIFPPGSTCFMLGQPHYGSMGEVKESREATQNGRVKVAMQCIDEPTFESIKQFEKRIKVKYMNSYDAAVKLGELMIVTTLDRMWILYILAVSRQLFTRVTGSILVSVSSRFNSTEDTNKVNIGLNLKFSKRNEEIPGYTKREGNLWLYSEKAIELVKAYNEFCPSLFEYLNRYNENVYYLEDIFPGANGKERLSELSAWIKAQPYYSVERRPCGTHILEPEVVKKIQEIVDNSKLIKPKEIVMKIKPHILYKFRPISIYISAMDKRMRVQVHWDLLIDFLEVHPELLTGKFTTQNSRQRSVQLWEEVSQKLNSLGLRVKTPEKWKIAVIDWKYKPDLYIGNVVPDANSKFQLYDRVVNVRESYTVPLGLRGTVIAVHKSEGDSNDDVLYDIVFDEEFPGGLSLNCCVNRGYRLPKSALINKSYGQRDYEFKAGKTATGELTQQMRTRQNMDISHRQYNAAQHSAFVACPPGKTGPPVYPPYMYQNSYNNAYIHPQPQLSRMQQPVPPPIISQQSRNFMPMFASNEKPKSNAASLPKSQYPSSNRQGRSGEKKIEPQEGVDVKLITIFHYVDEGEYRLPKESAKNQSTIKYGKGTSPETSKSGRRIHVLFIYLQHAKKKPALASTQLKQSDSSACNSVKLLSYYQLNGLGCPHYRYFDLPDKTVQAQLVNPINQQVVCGQPSVDKVAACESVAEEVLRILENPSKSQGSVPCIPPPPRNWCQQPQETKELLQDRKDIRPSSKSLANSINAPPFVPLQAVRNHVNKNVNTKDCYNRQSNSRAYTEDNAFKNQILKPNSAPVSTTQKPFRKRTMRIAANFSNNFQK</sequence>
<evidence type="ECO:0000313" key="2">
    <source>
        <dbReference type="Proteomes" id="UP001056778"/>
    </source>
</evidence>
<reference evidence="1" key="1">
    <citation type="submission" date="2022-04" db="EMBL/GenBank/DDBJ databases">
        <title>Chromosome-scale genome assembly of Holotrichia oblita Faldermann.</title>
        <authorList>
            <person name="Rongchong L."/>
        </authorList>
    </citation>
    <scope>NUCLEOTIDE SEQUENCE</scope>
    <source>
        <strain evidence="1">81SQS9</strain>
    </source>
</reference>
<proteinExistence type="predicted"/>
<keyword evidence="2" id="KW-1185">Reference proteome</keyword>
<evidence type="ECO:0000313" key="1">
    <source>
        <dbReference type="EMBL" id="KAI4465204.1"/>
    </source>
</evidence>